<dbReference type="InterPro" id="IPR020843">
    <property type="entry name" value="ER"/>
</dbReference>
<dbReference type="RefSeq" id="WP_305023944.1">
    <property type="nucleotide sequence ID" value="NZ_JAUQTB010000004.1"/>
</dbReference>
<dbReference type="SUPFAM" id="SSF50129">
    <property type="entry name" value="GroES-like"/>
    <property type="match status" value="1"/>
</dbReference>
<accession>A0ABT9CDU3</accession>
<dbReference type="PANTHER" id="PTHR43205">
    <property type="entry name" value="PROSTAGLANDIN REDUCTASE"/>
    <property type="match status" value="1"/>
</dbReference>
<dbReference type="InterPro" id="IPR045010">
    <property type="entry name" value="MDR_fam"/>
</dbReference>
<dbReference type="SUPFAM" id="SSF51735">
    <property type="entry name" value="NAD(P)-binding Rossmann-fold domains"/>
    <property type="match status" value="1"/>
</dbReference>
<evidence type="ECO:0000313" key="3">
    <source>
        <dbReference type="EMBL" id="MDO7906743.1"/>
    </source>
</evidence>
<dbReference type="CDD" id="cd05288">
    <property type="entry name" value="PGDH"/>
    <property type="match status" value="1"/>
</dbReference>
<dbReference type="EMBL" id="JAUQTB010000004">
    <property type="protein sequence ID" value="MDO7906743.1"/>
    <property type="molecule type" value="Genomic_DNA"/>
</dbReference>
<proteinExistence type="predicted"/>
<keyword evidence="4" id="KW-1185">Reference proteome</keyword>
<evidence type="ECO:0000256" key="1">
    <source>
        <dbReference type="ARBA" id="ARBA00023002"/>
    </source>
</evidence>
<comment type="caution">
    <text evidence="3">The sequence shown here is derived from an EMBL/GenBank/DDBJ whole genome shotgun (WGS) entry which is preliminary data.</text>
</comment>
<dbReference type="SMART" id="SM00829">
    <property type="entry name" value="PKS_ER"/>
    <property type="match status" value="1"/>
</dbReference>
<dbReference type="Gene3D" id="3.90.180.10">
    <property type="entry name" value="Medium-chain alcohol dehydrogenases, catalytic domain"/>
    <property type="match status" value="1"/>
</dbReference>
<feature type="domain" description="Enoyl reductase (ER)" evidence="2">
    <location>
        <begin position="18"/>
        <end position="331"/>
    </location>
</feature>
<dbReference type="Gene3D" id="3.40.50.720">
    <property type="entry name" value="NAD(P)-binding Rossmann-like Domain"/>
    <property type="match status" value="1"/>
</dbReference>
<sequence>MSVNDKIILASRPEGVPSRENFEFVSEPLPQPQAGQALVRTLYLSVDPYMRGRMSDAKSYAPPYAVGDVIRGGAVGQVMESSDPRFAPGDIVSGTWGWQRYAAAETAHLMKVDPADGPISTSLHVVGMTGLTAYFGLLRIGDPQPGETVVVSGAAGAVGMIVGQIAKIKGARVVGIAGTERKVRYLKEELGFDEVIDYKAADNIQAALEQACPNGVDVYFDNVGGEISDAVLHLINRHARIPVCGQISLYNLQDQDVGPRIQPLLLKNTALMKGFLVGDYAAEAEEGRKELAGWVKKGLIQYEENIIEGFENTPDAFIGLFSGDNLGKQLVKVGEITEP</sequence>
<evidence type="ECO:0000313" key="4">
    <source>
        <dbReference type="Proteomes" id="UP001240171"/>
    </source>
</evidence>
<dbReference type="InterPro" id="IPR041694">
    <property type="entry name" value="ADH_N_2"/>
</dbReference>
<dbReference type="Pfam" id="PF16884">
    <property type="entry name" value="ADH_N_2"/>
    <property type="match status" value="1"/>
</dbReference>
<dbReference type="InterPro" id="IPR011032">
    <property type="entry name" value="GroES-like_sf"/>
</dbReference>
<gene>
    <name evidence="3" type="ORF">Q5741_09940</name>
</gene>
<dbReference type="Pfam" id="PF00107">
    <property type="entry name" value="ADH_zinc_N"/>
    <property type="match status" value="1"/>
</dbReference>
<evidence type="ECO:0000259" key="2">
    <source>
        <dbReference type="SMART" id="SM00829"/>
    </source>
</evidence>
<name>A0ABT9CDU3_9BACL</name>
<dbReference type="PANTHER" id="PTHR43205:SF7">
    <property type="entry name" value="PROSTAGLANDIN REDUCTASE 1"/>
    <property type="match status" value="1"/>
</dbReference>
<organism evidence="3 4">
    <name type="scientific">Paenibacillus lacisoli</name>
    <dbReference type="NCBI Taxonomy" id="3064525"/>
    <lineage>
        <taxon>Bacteria</taxon>
        <taxon>Bacillati</taxon>
        <taxon>Bacillota</taxon>
        <taxon>Bacilli</taxon>
        <taxon>Bacillales</taxon>
        <taxon>Paenibacillaceae</taxon>
        <taxon>Paenibacillus</taxon>
    </lineage>
</organism>
<keyword evidence="1" id="KW-0560">Oxidoreductase</keyword>
<reference evidence="3 4" key="1">
    <citation type="submission" date="2023-07" db="EMBL/GenBank/DDBJ databases">
        <title>Paenibacillus sp. JX-17 nov. isolated from soil.</title>
        <authorList>
            <person name="Wan Y."/>
            <person name="Liu B."/>
        </authorList>
    </citation>
    <scope>NUCLEOTIDE SEQUENCE [LARGE SCALE GENOMIC DNA]</scope>
    <source>
        <strain evidence="3 4">JX-17</strain>
    </source>
</reference>
<protein>
    <submittedName>
        <fullName evidence="3">NADP-dependent oxidoreductase</fullName>
    </submittedName>
</protein>
<dbReference type="Proteomes" id="UP001240171">
    <property type="component" value="Unassembled WGS sequence"/>
</dbReference>
<dbReference type="InterPro" id="IPR036291">
    <property type="entry name" value="NAD(P)-bd_dom_sf"/>
</dbReference>
<dbReference type="InterPro" id="IPR013149">
    <property type="entry name" value="ADH-like_C"/>
</dbReference>